<feature type="transmembrane region" description="Helical" evidence="3">
    <location>
        <begin position="445"/>
        <end position="465"/>
    </location>
</feature>
<dbReference type="InterPro" id="IPR000595">
    <property type="entry name" value="cNMP-bd_dom"/>
</dbReference>
<evidence type="ECO:0000256" key="2">
    <source>
        <dbReference type="ARBA" id="ARBA00023065"/>
    </source>
</evidence>
<dbReference type="GO" id="GO:0015386">
    <property type="term" value="F:potassium:proton antiporter activity"/>
    <property type="evidence" value="ECO:0007669"/>
    <property type="project" value="TreeGrafter"/>
</dbReference>
<keyword evidence="3" id="KW-0472">Membrane</keyword>
<dbReference type="CDD" id="cd00038">
    <property type="entry name" value="CAP_ED"/>
    <property type="match status" value="1"/>
</dbReference>
<dbReference type="Gene3D" id="2.60.120.10">
    <property type="entry name" value="Jelly Rolls"/>
    <property type="match status" value="1"/>
</dbReference>
<dbReference type="GO" id="GO:0098719">
    <property type="term" value="P:sodium ion import across plasma membrane"/>
    <property type="evidence" value="ECO:0007669"/>
    <property type="project" value="TreeGrafter"/>
</dbReference>
<dbReference type="InterPro" id="IPR018422">
    <property type="entry name" value="Cation/H_exchanger_CPA1"/>
</dbReference>
<feature type="transmembrane region" description="Helical" evidence="3">
    <location>
        <begin position="85"/>
        <end position="104"/>
    </location>
</feature>
<feature type="transmembrane region" description="Helical" evidence="3">
    <location>
        <begin position="62"/>
        <end position="78"/>
    </location>
</feature>
<evidence type="ECO:0000313" key="4">
    <source>
        <dbReference type="EMBL" id="KAH9370799.1"/>
    </source>
</evidence>
<feature type="transmembrane region" description="Helical" evidence="3">
    <location>
        <begin position="124"/>
        <end position="140"/>
    </location>
</feature>
<dbReference type="AlphaFoldDB" id="A0A9J6G7B5"/>
<name>A0A9J6G7B5_HAELO</name>
<comment type="caution">
    <text evidence="4">The sequence shown here is derived from an EMBL/GenBank/DDBJ whole genome shotgun (WGS) entry which is preliminary data.</text>
</comment>
<keyword evidence="1" id="KW-0813">Transport</keyword>
<accession>A0A9J6G7B5</accession>
<keyword evidence="3" id="KW-0812">Transmembrane</keyword>
<dbReference type="VEuPathDB" id="VectorBase:HLOH_040648"/>
<feature type="transmembrane region" description="Helical" evidence="3">
    <location>
        <begin position="695"/>
        <end position="715"/>
    </location>
</feature>
<feature type="transmembrane region" description="Helical" evidence="3">
    <location>
        <begin position="213"/>
        <end position="235"/>
    </location>
</feature>
<protein>
    <recommendedName>
        <fullName evidence="6">Cyclic nucleotide-binding domain-containing protein</fullName>
    </recommendedName>
</protein>
<sequence>MAPQAATSGGQTKTTVQHVHELHDRARRRSLLPSLWSSQSKMNSLIGQDVEGEVTLTLRDRQYSVILLLLVAVVGGVCRALRRIVNIPVVAVIVALGFGAGRLASTHNLKERLLPVTDAQIRELLFMYLPVLVFTAAFNLRHQLFRQCFWQCVLLGCGGLAFSTMLFMMYMSGTKDADKRGWADTVLISLLICCPEPMFTMDLSALSCARSQILETIIMGEPLIGVTCLWMTYRFSTRETLTIASFVQTVASSLLVGPLLGKLLGHALAAATIALSQDLPVSFVVNVISVVATWVFAETVLYGAGVTTLVSMALTASADSAISVHNPVVMRKFWMLLRFGYNIVFVFMASYQIGRDTCDYLTWRELMSPINSYVAKIGARFVTTIVLYPILASVGYDLSWQQCLIVAWANFKGAIMIGLDLTRAFPTVNLEYALKEQFVRMGTLFFVQLLNTTTLPKLMSMLGLLNMSDVERANMNLVIMALRNTARTSTGYQRRDKKFSGADWKWVQMHTYIANPYAGSAVEEPVELTDSYVPARVYRNAASKKASCSILRLQKVCYNKQYEDGMIHNKTRTTILAAMQYPMEKETYLDFSMMKRFITVPDWIYRLKDFVQMFAGKEAIEKHHTRSRSEDDEEGLENVSMLSAMSKEGWYHVLVGFVALGFVLLLSGLALFRHAKGSESPHSDVMLSLVTSVQGVYVLLYSLEMVLYVYSAGMLRPGHDVWKQLDIILYFLVIMEFVLISLASVQGSKPNLSYTDFLQGSFITLVSCRIVKTLQQRVVLIVWIWDALDRLLNRKLFYAYDLSWSYITAEDEAMVKVFRFVQTPHLAIAIRENCGHNKLQTLKNVVDIQQRYPNIEVATKTRQATRKILNKALEGLTDLHDGGLLDDKQFSLLFANLSRMVQRADGMPTDLAVGNAALCTMLSVPWLTADAVPRLLKTFYAYVKEGELLVRRSSEHECVFVICSGIVRVSGCNEDPGVNPVNLANSDSTLYYFSESSFHDHLVPPDTLGLVGFLTSGPSVCECVCETDVEMCCIPMEEVTLLVEQHPEPPNMVYRMWLSVAIRVGLAVLANQKRYQVLVWARNFSTQTEVRSFSVEM</sequence>
<organism evidence="4 5">
    <name type="scientific">Haemaphysalis longicornis</name>
    <name type="common">Bush tick</name>
    <dbReference type="NCBI Taxonomy" id="44386"/>
    <lineage>
        <taxon>Eukaryota</taxon>
        <taxon>Metazoa</taxon>
        <taxon>Ecdysozoa</taxon>
        <taxon>Arthropoda</taxon>
        <taxon>Chelicerata</taxon>
        <taxon>Arachnida</taxon>
        <taxon>Acari</taxon>
        <taxon>Parasitiformes</taxon>
        <taxon>Ixodida</taxon>
        <taxon>Ixodoidea</taxon>
        <taxon>Ixodidae</taxon>
        <taxon>Haemaphysalinae</taxon>
        <taxon>Haemaphysalis</taxon>
    </lineage>
</organism>
<dbReference type="EMBL" id="JABSTR010000005">
    <property type="protein sequence ID" value="KAH9370799.1"/>
    <property type="molecule type" value="Genomic_DNA"/>
</dbReference>
<dbReference type="GO" id="GO:0015385">
    <property type="term" value="F:sodium:proton antiporter activity"/>
    <property type="evidence" value="ECO:0007669"/>
    <property type="project" value="InterPro"/>
</dbReference>
<proteinExistence type="predicted"/>
<evidence type="ECO:0000256" key="3">
    <source>
        <dbReference type="SAM" id="Phobius"/>
    </source>
</evidence>
<dbReference type="OMA" id="YHVLVGF"/>
<feature type="transmembrane region" description="Helical" evidence="3">
    <location>
        <begin position="333"/>
        <end position="353"/>
    </location>
</feature>
<keyword evidence="3" id="KW-1133">Transmembrane helix</keyword>
<keyword evidence="5" id="KW-1185">Reference proteome</keyword>
<keyword evidence="2" id="KW-0406">Ion transport</keyword>
<reference evidence="4 5" key="1">
    <citation type="journal article" date="2020" name="Cell">
        <title>Large-Scale Comparative Analyses of Tick Genomes Elucidate Their Genetic Diversity and Vector Capacities.</title>
        <authorList>
            <consortium name="Tick Genome and Microbiome Consortium (TIGMIC)"/>
            <person name="Jia N."/>
            <person name="Wang J."/>
            <person name="Shi W."/>
            <person name="Du L."/>
            <person name="Sun Y."/>
            <person name="Zhan W."/>
            <person name="Jiang J.F."/>
            <person name="Wang Q."/>
            <person name="Zhang B."/>
            <person name="Ji P."/>
            <person name="Bell-Sakyi L."/>
            <person name="Cui X.M."/>
            <person name="Yuan T.T."/>
            <person name="Jiang B.G."/>
            <person name="Yang W.F."/>
            <person name="Lam T.T."/>
            <person name="Chang Q.C."/>
            <person name="Ding S.J."/>
            <person name="Wang X.J."/>
            <person name="Zhu J.G."/>
            <person name="Ruan X.D."/>
            <person name="Zhao L."/>
            <person name="Wei J.T."/>
            <person name="Ye R.Z."/>
            <person name="Que T.C."/>
            <person name="Du C.H."/>
            <person name="Zhou Y.H."/>
            <person name="Cheng J.X."/>
            <person name="Dai P.F."/>
            <person name="Guo W.B."/>
            <person name="Han X.H."/>
            <person name="Huang E.J."/>
            <person name="Li L.F."/>
            <person name="Wei W."/>
            <person name="Gao Y.C."/>
            <person name="Liu J.Z."/>
            <person name="Shao H.Z."/>
            <person name="Wang X."/>
            <person name="Wang C.C."/>
            <person name="Yang T.C."/>
            <person name="Huo Q.B."/>
            <person name="Li W."/>
            <person name="Chen H.Y."/>
            <person name="Chen S.E."/>
            <person name="Zhou L.G."/>
            <person name="Ni X.B."/>
            <person name="Tian J.H."/>
            <person name="Sheng Y."/>
            <person name="Liu T."/>
            <person name="Pan Y.S."/>
            <person name="Xia L.Y."/>
            <person name="Li J."/>
            <person name="Zhao F."/>
            <person name="Cao W.C."/>
        </authorList>
    </citation>
    <scope>NUCLEOTIDE SEQUENCE [LARGE SCALE GENOMIC DNA]</scope>
    <source>
        <strain evidence="4">HaeL-2018</strain>
    </source>
</reference>
<evidence type="ECO:0000256" key="1">
    <source>
        <dbReference type="ARBA" id="ARBA00022448"/>
    </source>
</evidence>
<dbReference type="InterPro" id="IPR014710">
    <property type="entry name" value="RmlC-like_jellyroll"/>
</dbReference>
<dbReference type="GO" id="GO:0051453">
    <property type="term" value="P:regulation of intracellular pH"/>
    <property type="evidence" value="ECO:0007669"/>
    <property type="project" value="TreeGrafter"/>
</dbReference>
<dbReference type="SUPFAM" id="SSF51206">
    <property type="entry name" value="cAMP-binding domain-like"/>
    <property type="match status" value="1"/>
</dbReference>
<dbReference type="PANTHER" id="PTHR10110:SF126">
    <property type="entry name" value="NA(+)_H(+) EXCHANGER PROTEIN 7"/>
    <property type="match status" value="1"/>
</dbReference>
<dbReference type="InterPro" id="IPR018490">
    <property type="entry name" value="cNMP-bd_dom_sf"/>
</dbReference>
<dbReference type="GO" id="GO:0005886">
    <property type="term" value="C:plasma membrane"/>
    <property type="evidence" value="ECO:0007669"/>
    <property type="project" value="TreeGrafter"/>
</dbReference>
<feature type="transmembrane region" description="Helical" evidence="3">
    <location>
        <begin position="373"/>
        <end position="391"/>
    </location>
</feature>
<feature type="transmembrane region" description="Helical" evidence="3">
    <location>
        <begin position="650"/>
        <end position="675"/>
    </location>
</feature>
<feature type="transmembrane region" description="Helical" evidence="3">
    <location>
        <begin position="727"/>
        <end position="745"/>
    </location>
</feature>
<feature type="transmembrane region" description="Helical" evidence="3">
    <location>
        <begin position="403"/>
        <end position="425"/>
    </location>
</feature>
<feature type="transmembrane region" description="Helical" evidence="3">
    <location>
        <begin position="152"/>
        <end position="170"/>
    </location>
</feature>
<feature type="transmembrane region" description="Helical" evidence="3">
    <location>
        <begin position="300"/>
        <end position="321"/>
    </location>
</feature>
<dbReference type="Proteomes" id="UP000821853">
    <property type="component" value="Chromosome 3"/>
</dbReference>
<evidence type="ECO:0000313" key="5">
    <source>
        <dbReference type="Proteomes" id="UP000821853"/>
    </source>
</evidence>
<dbReference type="PANTHER" id="PTHR10110">
    <property type="entry name" value="SODIUM/HYDROGEN EXCHANGER"/>
    <property type="match status" value="1"/>
</dbReference>
<evidence type="ECO:0008006" key="6">
    <source>
        <dbReference type="Google" id="ProtNLM"/>
    </source>
</evidence>
<gene>
    <name evidence="4" type="ORF">HPB48_006316</name>
</gene>
<dbReference type="OrthoDB" id="441412at2759"/>